<accession>A0ABR4I3D1</accession>
<dbReference type="Gene3D" id="3.90.25.10">
    <property type="entry name" value="UDP-galactose 4-epimerase, domain 1"/>
    <property type="match status" value="1"/>
</dbReference>
<name>A0ABR4I3D1_9EURO</name>
<sequence>MIWSSLPNVTEMTHGEVTNVHHYDSKAEVERYVRSLSFPISVFYLAGWYMQNVWHQMVPAPQAEPDGTVVFPLAWPPDMQLPWIDITDTGKYLSPALRDPEKYNGRSLTAATAYYSAQDIVDTWTKVVGKSVRLLKEEEISRFITDPIQEMVVRPGLLLTKYRYFGPTGPGDLEWTHAQLQPKDKLTSWEQFLTRHGPWFEDI</sequence>
<dbReference type="InterPro" id="IPR008030">
    <property type="entry name" value="NmrA-like"/>
</dbReference>
<dbReference type="InterPro" id="IPR036291">
    <property type="entry name" value="NAD(P)-bd_dom_sf"/>
</dbReference>
<dbReference type="Gene3D" id="3.40.50.720">
    <property type="entry name" value="NAD(P)-binding Rossmann-like Domain"/>
    <property type="match status" value="1"/>
</dbReference>
<reference evidence="5 6" key="1">
    <citation type="submission" date="2024-07" db="EMBL/GenBank/DDBJ databases">
        <title>Section-level genome sequencing and comparative genomics of Aspergillus sections Usti and Cavernicolus.</title>
        <authorList>
            <consortium name="Lawrence Berkeley National Laboratory"/>
            <person name="Nybo J.L."/>
            <person name="Vesth T.C."/>
            <person name="Theobald S."/>
            <person name="Frisvad J.C."/>
            <person name="Larsen T.O."/>
            <person name="Kjaerboelling I."/>
            <person name="Rothschild-Mancinelli K."/>
            <person name="Lyhne E.K."/>
            <person name="Kogle M.E."/>
            <person name="Barry K."/>
            <person name="Clum A."/>
            <person name="Na H."/>
            <person name="Ledsgaard L."/>
            <person name="Lin J."/>
            <person name="Lipzen A."/>
            <person name="Kuo A."/>
            <person name="Riley R."/>
            <person name="Mondo S."/>
            <person name="LaButti K."/>
            <person name="Haridas S."/>
            <person name="Pangalinan J."/>
            <person name="Salamov A.A."/>
            <person name="Simmons B.A."/>
            <person name="Magnuson J.K."/>
            <person name="Chen J."/>
            <person name="Drula E."/>
            <person name="Henrissat B."/>
            <person name="Wiebenga A."/>
            <person name="Lubbers R.J."/>
            <person name="Gomes A.C."/>
            <person name="Makela M.R."/>
            <person name="Stajich J."/>
            <person name="Grigoriev I.V."/>
            <person name="Mortensen U.H."/>
            <person name="De vries R.P."/>
            <person name="Baker S.E."/>
            <person name="Andersen M.R."/>
        </authorList>
    </citation>
    <scope>NUCLEOTIDE SEQUENCE [LARGE SCALE GENOMIC DNA]</scope>
    <source>
        <strain evidence="5 6">CBS 600.67</strain>
    </source>
</reference>
<dbReference type="InterPro" id="IPR051164">
    <property type="entry name" value="NmrA-like_oxidored"/>
</dbReference>
<feature type="domain" description="NmrA-like" evidence="4">
    <location>
        <begin position="2"/>
        <end position="193"/>
    </location>
</feature>
<dbReference type="SUPFAM" id="SSF51735">
    <property type="entry name" value="NAD(P)-binding Rossmann-fold domains"/>
    <property type="match status" value="1"/>
</dbReference>
<dbReference type="PANTHER" id="PTHR42748:SF30">
    <property type="entry name" value="NMRA-LIKE DOMAIN-CONTAINING PROTEIN"/>
    <property type="match status" value="1"/>
</dbReference>
<dbReference type="PANTHER" id="PTHR42748">
    <property type="entry name" value="NITROGEN METABOLITE REPRESSION PROTEIN NMRA FAMILY MEMBER"/>
    <property type="match status" value="1"/>
</dbReference>
<evidence type="ECO:0000256" key="2">
    <source>
        <dbReference type="ARBA" id="ARBA00022857"/>
    </source>
</evidence>
<evidence type="ECO:0000259" key="4">
    <source>
        <dbReference type="Pfam" id="PF05368"/>
    </source>
</evidence>
<gene>
    <name evidence="5" type="ORF">BDW59DRAFT_149632</name>
</gene>
<keyword evidence="3" id="KW-0560">Oxidoreductase</keyword>
<comment type="caution">
    <text evidence="5">The sequence shown here is derived from an EMBL/GenBank/DDBJ whole genome shotgun (WGS) entry which is preliminary data.</text>
</comment>
<evidence type="ECO:0000313" key="6">
    <source>
        <dbReference type="Proteomes" id="UP001610335"/>
    </source>
</evidence>
<keyword evidence="2" id="KW-0521">NADP</keyword>
<comment type="similarity">
    <text evidence="1">Belongs to the NmrA-type oxidoreductase family.</text>
</comment>
<organism evidence="5 6">
    <name type="scientific">Aspergillus cavernicola</name>
    <dbReference type="NCBI Taxonomy" id="176166"/>
    <lineage>
        <taxon>Eukaryota</taxon>
        <taxon>Fungi</taxon>
        <taxon>Dikarya</taxon>
        <taxon>Ascomycota</taxon>
        <taxon>Pezizomycotina</taxon>
        <taxon>Eurotiomycetes</taxon>
        <taxon>Eurotiomycetidae</taxon>
        <taxon>Eurotiales</taxon>
        <taxon>Aspergillaceae</taxon>
        <taxon>Aspergillus</taxon>
        <taxon>Aspergillus subgen. Nidulantes</taxon>
    </lineage>
</organism>
<evidence type="ECO:0000256" key="1">
    <source>
        <dbReference type="ARBA" id="ARBA00006328"/>
    </source>
</evidence>
<evidence type="ECO:0000256" key="3">
    <source>
        <dbReference type="ARBA" id="ARBA00023002"/>
    </source>
</evidence>
<dbReference type="Pfam" id="PF05368">
    <property type="entry name" value="NmrA"/>
    <property type="match status" value="1"/>
</dbReference>
<dbReference type="Proteomes" id="UP001610335">
    <property type="component" value="Unassembled WGS sequence"/>
</dbReference>
<dbReference type="EMBL" id="JBFXLS010000059">
    <property type="protein sequence ID" value="KAL2822264.1"/>
    <property type="molecule type" value="Genomic_DNA"/>
</dbReference>
<keyword evidence="6" id="KW-1185">Reference proteome</keyword>
<evidence type="ECO:0000313" key="5">
    <source>
        <dbReference type="EMBL" id="KAL2822264.1"/>
    </source>
</evidence>
<proteinExistence type="inferred from homology"/>
<protein>
    <submittedName>
        <fullName evidence="5">NmrA-like family-domain-containing protein</fullName>
    </submittedName>
</protein>